<reference evidence="2" key="1">
    <citation type="submission" date="2021-01" db="EMBL/GenBank/DDBJ databases">
        <title>Microvirga sp.</title>
        <authorList>
            <person name="Kim M.K."/>
        </authorList>
    </citation>
    <scope>NUCLEOTIDE SEQUENCE</scope>
    <source>
        <strain evidence="2">5420S-16</strain>
    </source>
</reference>
<dbReference type="Proteomes" id="UP000605848">
    <property type="component" value="Unassembled WGS sequence"/>
</dbReference>
<name>A0A937CZM5_9HYPH</name>
<dbReference type="Pfam" id="PF04994">
    <property type="entry name" value="TfoX_C"/>
    <property type="match status" value="1"/>
</dbReference>
<comment type="caution">
    <text evidence="2">The sequence shown here is derived from an EMBL/GenBank/DDBJ whole genome shotgun (WGS) entry which is preliminary data.</text>
</comment>
<dbReference type="EMBL" id="JAEQMY010000053">
    <property type="protein sequence ID" value="MBL0406844.1"/>
    <property type="molecule type" value="Genomic_DNA"/>
</dbReference>
<dbReference type="InterPro" id="IPR047525">
    <property type="entry name" value="TfoX-like"/>
</dbReference>
<dbReference type="InterPro" id="IPR007077">
    <property type="entry name" value="TfoX_C"/>
</dbReference>
<dbReference type="PANTHER" id="PTHR36121">
    <property type="entry name" value="PROTEIN SXY"/>
    <property type="match status" value="1"/>
</dbReference>
<organism evidence="2 3">
    <name type="scientific">Microvirga aerilata</name>
    <dbReference type="NCBI Taxonomy" id="670292"/>
    <lineage>
        <taxon>Bacteria</taxon>
        <taxon>Pseudomonadati</taxon>
        <taxon>Pseudomonadota</taxon>
        <taxon>Alphaproteobacteria</taxon>
        <taxon>Hyphomicrobiales</taxon>
        <taxon>Methylobacteriaceae</taxon>
        <taxon>Microvirga</taxon>
    </lineage>
</organism>
<sequence length="101" mass="10674">MSDAPVDSLPGIGPVTGGWLKAAGIGSAGDLRAIGSVEAYRRLKFMLPRRVSLNALYALEAALRGCHWPDLPQDVKSALQQQAKIIDESFRLGAAARCAIG</sequence>
<dbReference type="AlphaFoldDB" id="A0A937CZM5"/>
<accession>A0A937CZM5</accession>
<evidence type="ECO:0000313" key="2">
    <source>
        <dbReference type="EMBL" id="MBL0406844.1"/>
    </source>
</evidence>
<dbReference type="Gene3D" id="1.10.150.20">
    <property type="entry name" value="5' to 3' exonuclease, C-terminal subdomain"/>
    <property type="match status" value="1"/>
</dbReference>
<proteinExistence type="predicted"/>
<feature type="domain" description="TfoX C-terminal" evidence="1">
    <location>
        <begin position="7"/>
        <end position="82"/>
    </location>
</feature>
<evidence type="ECO:0000259" key="1">
    <source>
        <dbReference type="Pfam" id="PF04994"/>
    </source>
</evidence>
<evidence type="ECO:0000313" key="3">
    <source>
        <dbReference type="Proteomes" id="UP000605848"/>
    </source>
</evidence>
<dbReference type="PANTHER" id="PTHR36121:SF1">
    <property type="entry name" value="PROTEIN SXY"/>
    <property type="match status" value="1"/>
</dbReference>
<keyword evidence="3" id="KW-1185">Reference proteome</keyword>
<gene>
    <name evidence="2" type="ORF">JKG68_23140</name>
</gene>
<protein>
    <submittedName>
        <fullName evidence="2">TfoX/Sxy family protein</fullName>
    </submittedName>
</protein>
<dbReference type="RefSeq" id="WP_202063706.1">
    <property type="nucleotide sequence ID" value="NZ_JAEQMY010000053.1"/>
</dbReference>